<feature type="domain" description="Retrotransposon gag" evidence="1">
    <location>
        <begin position="1"/>
        <end position="57"/>
    </location>
</feature>
<protein>
    <recommendedName>
        <fullName evidence="1">Retrotransposon gag domain-containing protein</fullName>
    </recommendedName>
</protein>
<accession>A0A371HVC6</accession>
<keyword evidence="3" id="KW-1185">Reference proteome</keyword>
<dbReference type="Pfam" id="PF03732">
    <property type="entry name" value="Retrotrans_gag"/>
    <property type="match status" value="1"/>
</dbReference>
<comment type="caution">
    <text evidence="2">The sequence shown here is derived from an EMBL/GenBank/DDBJ whole genome shotgun (WGS) entry which is preliminary data.</text>
</comment>
<evidence type="ECO:0000259" key="1">
    <source>
        <dbReference type="Pfam" id="PF03732"/>
    </source>
</evidence>
<proteinExistence type="predicted"/>
<dbReference type="AlphaFoldDB" id="A0A371HVC6"/>
<organism evidence="2 3">
    <name type="scientific">Mucuna pruriens</name>
    <name type="common">Velvet bean</name>
    <name type="synonym">Dolichos pruriens</name>
    <dbReference type="NCBI Taxonomy" id="157652"/>
    <lineage>
        <taxon>Eukaryota</taxon>
        <taxon>Viridiplantae</taxon>
        <taxon>Streptophyta</taxon>
        <taxon>Embryophyta</taxon>
        <taxon>Tracheophyta</taxon>
        <taxon>Spermatophyta</taxon>
        <taxon>Magnoliopsida</taxon>
        <taxon>eudicotyledons</taxon>
        <taxon>Gunneridae</taxon>
        <taxon>Pentapetalae</taxon>
        <taxon>rosids</taxon>
        <taxon>fabids</taxon>
        <taxon>Fabales</taxon>
        <taxon>Fabaceae</taxon>
        <taxon>Papilionoideae</taxon>
        <taxon>50 kb inversion clade</taxon>
        <taxon>NPAAA clade</taxon>
        <taxon>indigoferoid/millettioid clade</taxon>
        <taxon>Phaseoleae</taxon>
        <taxon>Mucuna</taxon>
    </lineage>
</organism>
<dbReference type="Proteomes" id="UP000257109">
    <property type="component" value="Unassembled WGS sequence"/>
</dbReference>
<dbReference type="OrthoDB" id="1689420at2759"/>
<evidence type="ECO:0000313" key="3">
    <source>
        <dbReference type="Proteomes" id="UP000257109"/>
    </source>
</evidence>
<feature type="non-terminal residue" evidence="2">
    <location>
        <position position="1"/>
    </location>
</feature>
<dbReference type="EMBL" id="QJKJ01001627">
    <property type="protein sequence ID" value="RDY06738.1"/>
    <property type="molecule type" value="Genomic_DNA"/>
</dbReference>
<reference evidence="2" key="1">
    <citation type="submission" date="2018-05" db="EMBL/GenBank/DDBJ databases">
        <title>Draft genome of Mucuna pruriens seed.</title>
        <authorList>
            <person name="Nnadi N.E."/>
            <person name="Vos R."/>
            <person name="Hasami M.H."/>
            <person name="Devisetty U.K."/>
            <person name="Aguiy J.C."/>
        </authorList>
    </citation>
    <scope>NUCLEOTIDE SEQUENCE [LARGE SCALE GENOMIC DNA]</scope>
    <source>
        <strain evidence="2">JCA_2017</strain>
    </source>
</reference>
<sequence>MKRMFLEKLFPSPKITSIRKEICGIRQHSGETLYKYWKRFNKLCGTCPHDQISNTQQFGVRGLVAFTVVNKVVTNNQRLKDKITELTSLNDTSPLAKVCGICASIEHPTNAYPTLQETEPNSAEAATMMGGQFWKVSFIKHSKSTRKCQYQNLEEWQRAPITVGNIQNY</sequence>
<dbReference type="PANTHER" id="PTHR33223">
    <property type="entry name" value="CCHC-TYPE DOMAIN-CONTAINING PROTEIN"/>
    <property type="match status" value="1"/>
</dbReference>
<name>A0A371HVC6_MUCPR</name>
<dbReference type="InterPro" id="IPR005162">
    <property type="entry name" value="Retrotrans_gag_dom"/>
</dbReference>
<evidence type="ECO:0000313" key="2">
    <source>
        <dbReference type="EMBL" id="RDY06738.1"/>
    </source>
</evidence>
<dbReference type="PANTHER" id="PTHR33223:SF3">
    <property type="match status" value="1"/>
</dbReference>
<gene>
    <name evidence="2" type="ORF">CR513_09232</name>
</gene>